<keyword evidence="3" id="KW-1185">Reference proteome</keyword>
<feature type="non-terminal residue" evidence="2">
    <location>
        <position position="60"/>
    </location>
</feature>
<protein>
    <submittedName>
        <fullName evidence="2">1912_t:CDS:1</fullName>
    </submittedName>
</protein>
<organism evidence="2 3">
    <name type="scientific">Dentiscutata erythropus</name>
    <dbReference type="NCBI Taxonomy" id="1348616"/>
    <lineage>
        <taxon>Eukaryota</taxon>
        <taxon>Fungi</taxon>
        <taxon>Fungi incertae sedis</taxon>
        <taxon>Mucoromycota</taxon>
        <taxon>Glomeromycotina</taxon>
        <taxon>Glomeromycetes</taxon>
        <taxon>Diversisporales</taxon>
        <taxon>Gigasporaceae</taxon>
        <taxon>Dentiscutata</taxon>
    </lineage>
</organism>
<dbReference type="AlphaFoldDB" id="A0A9N9JWZ2"/>
<gene>
    <name evidence="2" type="ORF">DERYTH_LOCUS23439</name>
</gene>
<feature type="region of interest" description="Disordered" evidence="1">
    <location>
        <begin position="38"/>
        <end position="60"/>
    </location>
</feature>
<dbReference type="EMBL" id="CAJVPY010035729">
    <property type="protein sequence ID" value="CAG8801333.1"/>
    <property type="molecule type" value="Genomic_DNA"/>
</dbReference>
<reference evidence="2" key="1">
    <citation type="submission" date="2021-06" db="EMBL/GenBank/DDBJ databases">
        <authorList>
            <person name="Kallberg Y."/>
            <person name="Tangrot J."/>
            <person name="Rosling A."/>
        </authorList>
    </citation>
    <scope>NUCLEOTIDE SEQUENCE</scope>
    <source>
        <strain evidence="2">MA453B</strain>
    </source>
</reference>
<evidence type="ECO:0000313" key="2">
    <source>
        <dbReference type="EMBL" id="CAG8801333.1"/>
    </source>
</evidence>
<accession>A0A9N9JWZ2</accession>
<evidence type="ECO:0000256" key="1">
    <source>
        <dbReference type="SAM" id="MobiDB-lite"/>
    </source>
</evidence>
<proteinExistence type="predicted"/>
<sequence>MKGLNRATRIYTLPKFHVKSKKVKYEVKETSTLEINSLPSEESSVEETEVLSTTNYISPE</sequence>
<dbReference type="Proteomes" id="UP000789405">
    <property type="component" value="Unassembled WGS sequence"/>
</dbReference>
<comment type="caution">
    <text evidence="2">The sequence shown here is derived from an EMBL/GenBank/DDBJ whole genome shotgun (WGS) entry which is preliminary data.</text>
</comment>
<evidence type="ECO:0000313" key="3">
    <source>
        <dbReference type="Proteomes" id="UP000789405"/>
    </source>
</evidence>
<name>A0A9N9JWZ2_9GLOM</name>